<evidence type="ECO:0000313" key="3">
    <source>
        <dbReference type="Proteomes" id="UP000727907"/>
    </source>
</evidence>
<name>A0ABS6IPX2_9HYPH</name>
<comment type="caution">
    <text evidence="2">The sequence shown here is derived from an EMBL/GenBank/DDBJ whole genome shotgun (WGS) entry which is preliminary data.</text>
</comment>
<dbReference type="Pfam" id="PF08885">
    <property type="entry name" value="GSCFA"/>
    <property type="match status" value="1"/>
</dbReference>
<dbReference type="EMBL" id="JAHOPB010000001">
    <property type="protein sequence ID" value="MBU8875253.1"/>
    <property type="molecule type" value="Genomic_DNA"/>
</dbReference>
<reference evidence="2 3" key="1">
    <citation type="submission" date="2021-06" db="EMBL/GenBank/DDBJ databases">
        <authorList>
            <person name="Lee D.H."/>
        </authorList>
    </citation>
    <scope>NUCLEOTIDE SEQUENCE [LARGE SCALE GENOMIC DNA]</scope>
    <source>
        <strain evidence="2 3">MMS21-HV4-11</strain>
    </source>
</reference>
<keyword evidence="3" id="KW-1185">Reference proteome</keyword>
<protein>
    <submittedName>
        <fullName evidence="2">GSCFA domain-containing protein</fullName>
    </submittedName>
</protein>
<evidence type="ECO:0000313" key="2">
    <source>
        <dbReference type="EMBL" id="MBU8875253.1"/>
    </source>
</evidence>
<dbReference type="InterPro" id="IPR014982">
    <property type="entry name" value="GSCFA"/>
</dbReference>
<feature type="domain" description="GSCFA" evidence="1">
    <location>
        <begin position="54"/>
        <end position="311"/>
    </location>
</feature>
<gene>
    <name evidence="2" type="ORF">KQ910_15875</name>
</gene>
<organism evidence="2 3">
    <name type="scientific">Reyranella humidisoli</name>
    <dbReference type="NCBI Taxonomy" id="2849149"/>
    <lineage>
        <taxon>Bacteria</taxon>
        <taxon>Pseudomonadati</taxon>
        <taxon>Pseudomonadota</taxon>
        <taxon>Alphaproteobacteria</taxon>
        <taxon>Hyphomicrobiales</taxon>
        <taxon>Reyranellaceae</taxon>
        <taxon>Reyranella</taxon>
    </lineage>
</organism>
<accession>A0ABS6IPX2</accession>
<sequence>MPLFEISAEEILAARSAENDAQAWPTREDKDNRVEPIAKPHFDVTFRLVPGEPIFTIGSCFARNVEAKLLDRGYKIPALDIFKREDFAKIDPSALNNYGVPSIYQELAWALDPEFPFVPEANFSEVFPGKFVDSHLPVGIRPAPLEIVTARREAVRQAVAQVKDCRVIIITLGLTEVWYDKKHDLYINTHPRLKALEAEPERYVLRVLSFDETMTYLRKIADIIDRFGRNDTQIIVTVSPVPMGSTHRSVDVMVANTYSKSVLRTAAEHIVAERRNVHYYPSYESFTLSDRKRAFKYDMVHVEQELVDFNVGRMVAGFAERSTDLDKMDVPTLIAHINEVSENNPRLKWNLLQENHDRISTSFEFAQFYIRTALNRRAFKLARAALLAAPNEWQPAQKELLEAELLIGEEKYAHAKGVLQKLGFGKMEKLTPEGRRCYYMLVEANIGLKDMDAARNAALTFSRQVVKRGGRNRVYEMLAKGYKDAERLKEAAHFYAQAVELSQADVVMLDYAEVLMALKKIDEAKAILEKAACENPVNRRRKEHMLSFVVPRVAAAE</sequence>
<evidence type="ECO:0000259" key="1">
    <source>
        <dbReference type="Pfam" id="PF08885"/>
    </source>
</evidence>
<dbReference type="Proteomes" id="UP000727907">
    <property type="component" value="Unassembled WGS sequence"/>
</dbReference>
<dbReference type="RefSeq" id="WP_216962199.1">
    <property type="nucleotide sequence ID" value="NZ_JAHOPB010000001.1"/>
</dbReference>
<proteinExistence type="predicted"/>